<dbReference type="GO" id="GO:0022857">
    <property type="term" value="F:transmembrane transporter activity"/>
    <property type="evidence" value="ECO:0007669"/>
    <property type="project" value="InterPro"/>
</dbReference>
<evidence type="ECO:0000313" key="8">
    <source>
        <dbReference type="Proteomes" id="UP000008672"/>
    </source>
</evidence>
<dbReference type="EMBL" id="AFYH01178742">
    <property type="status" value="NOT_ANNOTATED_CDS"/>
    <property type="molecule type" value="Genomic_DNA"/>
</dbReference>
<evidence type="ECO:0000256" key="2">
    <source>
        <dbReference type="ARBA" id="ARBA00022692"/>
    </source>
</evidence>
<organism evidence="7 8">
    <name type="scientific">Latimeria chalumnae</name>
    <name type="common">Coelacanth</name>
    <dbReference type="NCBI Taxonomy" id="7897"/>
    <lineage>
        <taxon>Eukaryota</taxon>
        <taxon>Metazoa</taxon>
        <taxon>Chordata</taxon>
        <taxon>Craniata</taxon>
        <taxon>Vertebrata</taxon>
        <taxon>Euteleostomi</taxon>
        <taxon>Coelacanthiformes</taxon>
        <taxon>Coelacanthidae</taxon>
        <taxon>Latimeria</taxon>
    </lineage>
</organism>
<evidence type="ECO:0000259" key="6">
    <source>
        <dbReference type="PROSITE" id="PS50850"/>
    </source>
</evidence>
<feature type="transmembrane region" description="Helical" evidence="5">
    <location>
        <begin position="134"/>
        <end position="152"/>
    </location>
</feature>
<name>H3A6W6_LATCH</name>
<dbReference type="InParanoid" id="H3A6W6"/>
<evidence type="ECO:0000313" key="7">
    <source>
        <dbReference type="Ensembl" id="ENSLACP00000005387.1"/>
    </source>
</evidence>
<keyword evidence="4 5" id="KW-0472">Membrane</keyword>
<dbReference type="GO" id="GO:0016020">
    <property type="term" value="C:membrane"/>
    <property type="evidence" value="ECO:0007669"/>
    <property type="project" value="UniProtKB-SubCell"/>
</dbReference>
<evidence type="ECO:0000256" key="4">
    <source>
        <dbReference type="ARBA" id="ARBA00023136"/>
    </source>
</evidence>
<feature type="transmembrane region" description="Helical" evidence="5">
    <location>
        <begin position="111"/>
        <end position="128"/>
    </location>
</feature>
<dbReference type="InterPro" id="IPR005828">
    <property type="entry name" value="MFS_sugar_transport-like"/>
</dbReference>
<dbReference type="EMBL" id="AFYH01178745">
    <property type="status" value="NOT_ANNOTATED_CDS"/>
    <property type="molecule type" value="Genomic_DNA"/>
</dbReference>
<dbReference type="HOGENOM" id="CLU_001265_33_3_1"/>
<evidence type="ECO:0000256" key="1">
    <source>
        <dbReference type="ARBA" id="ARBA00004141"/>
    </source>
</evidence>
<dbReference type="EMBL" id="AFYH01178741">
    <property type="status" value="NOT_ANNOTATED_CDS"/>
    <property type="molecule type" value="Genomic_DNA"/>
</dbReference>
<proteinExistence type="predicted"/>
<feature type="domain" description="Major facilitator superfamily (MFS) profile" evidence="6">
    <location>
        <begin position="1"/>
        <end position="392"/>
    </location>
</feature>
<evidence type="ECO:0000256" key="5">
    <source>
        <dbReference type="SAM" id="Phobius"/>
    </source>
</evidence>
<dbReference type="AlphaFoldDB" id="H3A6W6"/>
<gene>
    <name evidence="7" type="primary">LOC102366038</name>
</gene>
<dbReference type="eggNOG" id="KOG0255">
    <property type="taxonomic scope" value="Eukaryota"/>
</dbReference>
<feature type="transmembrane region" description="Helical" evidence="5">
    <location>
        <begin position="309"/>
        <end position="328"/>
    </location>
</feature>
<reference evidence="7" key="3">
    <citation type="submission" date="2025-09" db="UniProtKB">
        <authorList>
            <consortium name="Ensembl"/>
        </authorList>
    </citation>
    <scope>IDENTIFICATION</scope>
</reference>
<reference evidence="8" key="1">
    <citation type="submission" date="2011-08" db="EMBL/GenBank/DDBJ databases">
        <title>The draft genome of Latimeria chalumnae.</title>
        <authorList>
            <person name="Di Palma F."/>
            <person name="Alfoldi J."/>
            <person name="Johnson J."/>
            <person name="Berlin A."/>
            <person name="Gnerre S."/>
            <person name="Jaffe D."/>
            <person name="MacCallum I."/>
            <person name="Young S."/>
            <person name="Walker B.J."/>
            <person name="Lander E."/>
            <person name="Lindblad-Toh K."/>
        </authorList>
    </citation>
    <scope>NUCLEOTIDE SEQUENCE [LARGE SCALE GENOMIC DNA]</scope>
    <source>
        <strain evidence="8">Wild caught</strain>
    </source>
</reference>
<protein>
    <recommendedName>
        <fullName evidence="6">Major facilitator superfamily (MFS) profile domain-containing protein</fullName>
    </recommendedName>
</protein>
<feature type="transmembrane region" description="Helical" evidence="5">
    <location>
        <begin position="78"/>
        <end position="99"/>
    </location>
</feature>
<dbReference type="EMBL" id="AFYH01178744">
    <property type="status" value="NOT_ANNOTATED_CDS"/>
    <property type="molecule type" value="Genomic_DNA"/>
</dbReference>
<dbReference type="PROSITE" id="PS50850">
    <property type="entry name" value="MFS"/>
    <property type="match status" value="1"/>
</dbReference>
<dbReference type="Ensembl" id="ENSLACT00000005435.1">
    <property type="protein sequence ID" value="ENSLACP00000005387.1"/>
    <property type="gene ID" value="ENSLACG00000004792.1"/>
</dbReference>
<reference evidence="7" key="2">
    <citation type="submission" date="2025-08" db="UniProtKB">
        <authorList>
            <consortium name="Ensembl"/>
        </authorList>
    </citation>
    <scope>IDENTIFICATION</scope>
</reference>
<comment type="subcellular location">
    <subcellularLocation>
        <location evidence="1">Membrane</location>
        <topology evidence="1">Multi-pass membrane protein</topology>
    </subcellularLocation>
</comment>
<dbReference type="Gene3D" id="1.20.1250.20">
    <property type="entry name" value="MFS general substrate transporter like domains"/>
    <property type="match status" value="1"/>
</dbReference>
<dbReference type="PANTHER" id="PTHR24064">
    <property type="entry name" value="SOLUTE CARRIER FAMILY 22 MEMBER"/>
    <property type="match status" value="1"/>
</dbReference>
<dbReference type="InterPro" id="IPR020846">
    <property type="entry name" value="MFS_dom"/>
</dbReference>
<feature type="transmembrane region" description="Helical" evidence="5">
    <location>
        <begin position="364"/>
        <end position="387"/>
    </location>
</feature>
<evidence type="ECO:0000256" key="3">
    <source>
        <dbReference type="ARBA" id="ARBA00022989"/>
    </source>
</evidence>
<dbReference type="STRING" id="7897.ENSLACP00000005387"/>
<dbReference type="GeneTree" id="ENSGT00940000154901"/>
<feature type="transmembrane region" description="Helical" evidence="5">
    <location>
        <begin position="340"/>
        <end position="358"/>
    </location>
</feature>
<dbReference type="FunFam" id="1.20.1250.20:FF:000023">
    <property type="entry name" value="Solute carrier family 22 member 6"/>
    <property type="match status" value="1"/>
</dbReference>
<feature type="transmembrane region" description="Helical" evidence="5">
    <location>
        <begin position="48"/>
        <end position="66"/>
    </location>
</feature>
<accession>H3A6W6</accession>
<keyword evidence="2 5" id="KW-0812">Transmembrane</keyword>
<dbReference type="OMA" id="WHCTGAS"/>
<dbReference type="InterPro" id="IPR036259">
    <property type="entry name" value="MFS_trans_sf"/>
</dbReference>
<dbReference type="SUPFAM" id="SSF103473">
    <property type="entry name" value="MFS general substrate transporter"/>
    <property type="match status" value="1"/>
</dbReference>
<feature type="transmembrane region" description="Helical" evidence="5">
    <location>
        <begin position="20"/>
        <end position="39"/>
    </location>
</feature>
<sequence>PGFLSSQWDLVCELRGLRQMVQSTYMGGYLVGSIIFGSLSDRLGRKRLLLWSYLQMAVTGACAAFSPNFSTYCFFRFLHGTAVSGIVLNTVSLIVEWIPTHWRTVVGTGSGYFYTLGQLVLVGFAYTIRDWRWLQFTVSIPYFVFFLYGWWLPESARWLVLSGKSEVALKELKSVARMNGKLDQAEKLTTEVSGAPAVVFLSLSPSCDHCHLVANFVTAKVCVCAGGGEFSTSFAYYGLALDLQKFGVDIYLMQVIFGAVDIPAKLICTVSMSYVGRRITQVFSLMLAGIAILANIFVPEDLQMLRTSLAVFGKGSLSASFCCVYLYTGELYPTVFRQTGFGFVAMMARVGGMVAPVVQMGGEYIASLPLIIFGGSAIISGFVACLLPETLNTSLPDTIEEVENR</sequence>
<dbReference type="Pfam" id="PF00083">
    <property type="entry name" value="Sugar_tr"/>
    <property type="match status" value="1"/>
</dbReference>
<feature type="transmembrane region" description="Helical" evidence="5">
    <location>
        <begin position="279"/>
        <end position="297"/>
    </location>
</feature>
<dbReference type="EMBL" id="AFYH01178743">
    <property type="status" value="NOT_ANNOTATED_CDS"/>
    <property type="molecule type" value="Genomic_DNA"/>
</dbReference>
<keyword evidence="3 5" id="KW-1133">Transmembrane helix</keyword>
<dbReference type="Proteomes" id="UP000008672">
    <property type="component" value="Unassembled WGS sequence"/>
</dbReference>
<keyword evidence="8" id="KW-1185">Reference proteome</keyword>